<name>A0A0A9AKM5_ARUDO</name>
<proteinExistence type="predicted"/>
<protein>
    <submittedName>
        <fullName evidence="1">Uncharacterized protein</fullName>
    </submittedName>
</protein>
<accession>A0A0A9AKM5</accession>
<dbReference type="EMBL" id="GBRH01248395">
    <property type="protein sequence ID" value="JAD49500.1"/>
    <property type="molecule type" value="Transcribed_RNA"/>
</dbReference>
<dbReference type="AlphaFoldDB" id="A0A0A9AKM5"/>
<organism evidence="1">
    <name type="scientific">Arundo donax</name>
    <name type="common">Giant reed</name>
    <name type="synonym">Donax arundinaceus</name>
    <dbReference type="NCBI Taxonomy" id="35708"/>
    <lineage>
        <taxon>Eukaryota</taxon>
        <taxon>Viridiplantae</taxon>
        <taxon>Streptophyta</taxon>
        <taxon>Embryophyta</taxon>
        <taxon>Tracheophyta</taxon>
        <taxon>Spermatophyta</taxon>
        <taxon>Magnoliopsida</taxon>
        <taxon>Liliopsida</taxon>
        <taxon>Poales</taxon>
        <taxon>Poaceae</taxon>
        <taxon>PACMAD clade</taxon>
        <taxon>Arundinoideae</taxon>
        <taxon>Arundineae</taxon>
        <taxon>Arundo</taxon>
    </lineage>
</organism>
<reference evidence="1" key="2">
    <citation type="journal article" date="2015" name="Data Brief">
        <title>Shoot transcriptome of the giant reed, Arundo donax.</title>
        <authorList>
            <person name="Barrero R.A."/>
            <person name="Guerrero F.D."/>
            <person name="Moolhuijzen P."/>
            <person name="Goolsby J.A."/>
            <person name="Tidwell J."/>
            <person name="Bellgard S.E."/>
            <person name="Bellgard M.I."/>
        </authorList>
    </citation>
    <scope>NUCLEOTIDE SEQUENCE</scope>
    <source>
        <tissue evidence="1">Shoot tissue taken approximately 20 cm above the soil surface</tissue>
    </source>
</reference>
<evidence type="ECO:0000313" key="1">
    <source>
        <dbReference type="EMBL" id="JAD49500.1"/>
    </source>
</evidence>
<reference evidence="1" key="1">
    <citation type="submission" date="2014-09" db="EMBL/GenBank/DDBJ databases">
        <authorList>
            <person name="Magalhaes I.L.F."/>
            <person name="Oliveira U."/>
            <person name="Santos F.R."/>
            <person name="Vidigal T.H.D.A."/>
            <person name="Brescovit A.D."/>
            <person name="Santos A.J."/>
        </authorList>
    </citation>
    <scope>NUCLEOTIDE SEQUENCE</scope>
    <source>
        <tissue evidence="1">Shoot tissue taken approximately 20 cm above the soil surface</tissue>
    </source>
</reference>
<sequence length="35" mass="4303">MMNLKNKRKERKDGKCVICIIDSKWQQKQVHCYSY</sequence>